<dbReference type="AlphaFoldDB" id="A0A8D0ZTC5"/>
<reference evidence="2" key="1">
    <citation type="submission" date="2025-05" db="UniProtKB">
        <authorList>
            <consortium name="Ensembl"/>
        </authorList>
    </citation>
    <scope>IDENTIFICATION</scope>
</reference>
<feature type="chain" id="PRO_5044685533" description="DUF1725 domain-containing protein" evidence="1">
    <location>
        <begin position="18"/>
        <end position="81"/>
    </location>
</feature>
<dbReference type="Ensembl" id="ENSSSCT00035049358.1">
    <property type="protein sequence ID" value="ENSSSCP00035019757.1"/>
    <property type="gene ID" value="ENSSSCG00035037231.1"/>
</dbReference>
<sequence length="81" mass="9484">MHLMFTAALFTIAKTWKQPKCPSTDGCIKKTWYIYPTEYYSAIKKNKIMPFEATWMELETLILSEVSQKDKYHMISLISGI</sequence>
<evidence type="ECO:0000256" key="1">
    <source>
        <dbReference type="SAM" id="SignalP"/>
    </source>
</evidence>
<name>A0A8D0ZTC5_PIG</name>
<dbReference type="Proteomes" id="UP000694728">
    <property type="component" value="Unplaced"/>
</dbReference>
<evidence type="ECO:0000313" key="3">
    <source>
        <dbReference type="Proteomes" id="UP000694720"/>
    </source>
</evidence>
<evidence type="ECO:0008006" key="4">
    <source>
        <dbReference type="Google" id="ProtNLM"/>
    </source>
</evidence>
<accession>A0A8D0ZTC5</accession>
<keyword evidence="1" id="KW-0732">Signal</keyword>
<feature type="signal peptide" evidence="1">
    <location>
        <begin position="1"/>
        <end position="17"/>
    </location>
</feature>
<organism evidence="2 3">
    <name type="scientific">Sus scrofa</name>
    <name type="common">Pig</name>
    <dbReference type="NCBI Taxonomy" id="9823"/>
    <lineage>
        <taxon>Eukaryota</taxon>
        <taxon>Metazoa</taxon>
        <taxon>Chordata</taxon>
        <taxon>Craniata</taxon>
        <taxon>Vertebrata</taxon>
        <taxon>Euteleostomi</taxon>
        <taxon>Mammalia</taxon>
        <taxon>Eutheria</taxon>
        <taxon>Laurasiatheria</taxon>
        <taxon>Artiodactyla</taxon>
        <taxon>Suina</taxon>
        <taxon>Suidae</taxon>
        <taxon>Sus</taxon>
    </lineage>
</organism>
<evidence type="ECO:0000313" key="2">
    <source>
        <dbReference type="Ensembl" id="ENSSSCP00035019757.1"/>
    </source>
</evidence>
<proteinExistence type="predicted"/>
<dbReference type="Proteomes" id="UP000694720">
    <property type="component" value="Unplaced"/>
</dbReference>
<protein>
    <recommendedName>
        <fullName evidence="4">DUF1725 domain-containing protein</fullName>
    </recommendedName>
</protein>
<dbReference type="Ensembl" id="ENSSSCT00045034078.1">
    <property type="protein sequence ID" value="ENSSSCP00045023649.1"/>
    <property type="gene ID" value="ENSSSCG00045020002.1"/>
</dbReference>